<dbReference type="Gene3D" id="3.90.1150.220">
    <property type="match status" value="1"/>
</dbReference>
<comment type="similarity">
    <text evidence="1">Belongs to the NSE1 family.</text>
</comment>
<dbReference type="GO" id="GO:0030915">
    <property type="term" value="C:Smc5-Smc6 complex"/>
    <property type="evidence" value="ECO:0007669"/>
    <property type="project" value="UniProtKB-UniRule"/>
</dbReference>
<reference evidence="4" key="1">
    <citation type="submission" date="2016-11" db="UniProtKB">
        <authorList>
            <consortium name="WormBaseParasite"/>
        </authorList>
    </citation>
    <scope>IDENTIFICATION</scope>
</reference>
<dbReference type="InterPro" id="IPR011513">
    <property type="entry name" value="Nse1"/>
</dbReference>
<comment type="subunit">
    <text evidence="1">Component of the Smc5-Smc6 complex.</text>
</comment>
<keyword evidence="1" id="KW-0233">DNA recombination</keyword>
<keyword evidence="1" id="KW-0862">Zinc</keyword>
<evidence type="ECO:0000256" key="2">
    <source>
        <dbReference type="SAM" id="MobiDB-lite"/>
    </source>
</evidence>
<dbReference type="GO" id="GO:0061630">
    <property type="term" value="F:ubiquitin protein ligase activity"/>
    <property type="evidence" value="ECO:0007669"/>
    <property type="project" value="UniProtKB-EC"/>
</dbReference>
<dbReference type="GO" id="GO:0000724">
    <property type="term" value="P:double-strand break repair via homologous recombination"/>
    <property type="evidence" value="ECO:0007669"/>
    <property type="project" value="TreeGrafter"/>
</dbReference>
<evidence type="ECO:0000256" key="1">
    <source>
        <dbReference type="RuleBase" id="RU368018"/>
    </source>
</evidence>
<keyword evidence="1" id="KW-0479">Metal-binding</keyword>
<dbReference type="AlphaFoldDB" id="A0A1I8C118"/>
<proteinExistence type="inferred from homology"/>
<dbReference type="Proteomes" id="UP000095281">
    <property type="component" value="Unplaced"/>
</dbReference>
<keyword evidence="3" id="KW-1185">Reference proteome</keyword>
<keyword evidence="1" id="KW-0539">Nucleus</keyword>
<keyword evidence="1" id="KW-0833">Ubl conjugation pathway</keyword>
<keyword evidence="1" id="KW-0234">DNA repair</keyword>
<keyword evidence="1" id="KW-0863">Zinc-finger</keyword>
<accession>A0A1I8C118</accession>
<dbReference type="WBParaSite" id="MhA1_Contig91.frz3.gene36">
    <property type="protein sequence ID" value="MhA1_Contig91.frz3.gene36"/>
    <property type="gene ID" value="MhA1_Contig91.frz3.gene36"/>
</dbReference>
<dbReference type="GO" id="GO:0008270">
    <property type="term" value="F:zinc ion binding"/>
    <property type="evidence" value="ECO:0007669"/>
    <property type="project" value="UniProtKB-KW"/>
</dbReference>
<evidence type="ECO:0000313" key="4">
    <source>
        <dbReference type="WBParaSite" id="MhA1_Contig91.frz3.gene36"/>
    </source>
</evidence>
<protein>
    <recommendedName>
        <fullName evidence="1">Non-structural maintenance of chromosomes element 1 homolog</fullName>
        <ecNumber evidence="1">2.3.2.27</ecNumber>
    </recommendedName>
</protein>
<dbReference type="PANTHER" id="PTHR20973">
    <property type="entry name" value="NON-SMC ELEMENT 1-RELATED"/>
    <property type="match status" value="1"/>
</dbReference>
<dbReference type="EC" id="2.3.2.27" evidence="1"/>
<organism evidence="3 4">
    <name type="scientific">Meloidogyne hapla</name>
    <name type="common">Root-knot nematode worm</name>
    <dbReference type="NCBI Taxonomy" id="6305"/>
    <lineage>
        <taxon>Eukaryota</taxon>
        <taxon>Metazoa</taxon>
        <taxon>Ecdysozoa</taxon>
        <taxon>Nematoda</taxon>
        <taxon>Chromadorea</taxon>
        <taxon>Rhabditida</taxon>
        <taxon>Tylenchina</taxon>
        <taxon>Tylenchomorpha</taxon>
        <taxon>Tylenchoidea</taxon>
        <taxon>Meloidogynidae</taxon>
        <taxon>Meloidogyninae</taxon>
        <taxon>Meloidogyne</taxon>
    </lineage>
</organism>
<dbReference type="Pfam" id="PF07574">
    <property type="entry name" value="SMC_Nse1"/>
    <property type="match status" value="1"/>
</dbReference>
<dbReference type="GO" id="GO:0005634">
    <property type="term" value="C:nucleus"/>
    <property type="evidence" value="ECO:0007669"/>
    <property type="project" value="UniProtKB-SubCell"/>
</dbReference>
<dbReference type="CDD" id="cd15489">
    <property type="entry name" value="PHD_SF"/>
    <property type="match status" value="1"/>
</dbReference>
<feature type="compositionally biased region" description="Polar residues" evidence="2">
    <location>
        <begin position="321"/>
        <end position="339"/>
    </location>
</feature>
<comment type="subcellular location">
    <subcellularLocation>
        <location evidence="1">Nucleus</location>
    </subcellularLocation>
</comment>
<feature type="region of interest" description="Disordered" evidence="2">
    <location>
        <begin position="317"/>
        <end position="347"/>
    </location>
</feature>
<evidence type="ECO:0000313" key="3">
    <source>
        <dbReference type="Proteomes" id="UP000095281"/>
    </source>
</evidence>
<name>A0A1I8C118_MELHA</name>
<keyword evidence="1" id="KW-0227">DNA damage</keyword>
<dbReference type="PANTHER" id="PTHR20973:SF0">
    <property type="entry name" value="NON-STRUCTURAL MAINTENANCE OF CHROMOSOMES ELEMENT 1 HOMOLOG"/>
    <property type="match status" value="1"/>
</dbReference>
<sequence length="347" mass="40434">MSQKRQAFDEFLKICKNSDNLHKHFLQFMMQRRCIEVQRIGETFLEFCNNDESTESKTRKLDKLNPDQNRQAMKALRSVLDPMLHRVGMYIVHIADEYSRNTEYWVLASDLNFVPCLLQAGSLQKDEIAMFHFWLKLMFIEHINEEDDEDSAVEDISHREEPRKGTAGELSQNKAFLFAKKKGWTAVRTQKLIDKLWKQQRWIRVMKGDADNQSRKKRRSNSKLGEDQSIIRLHPCAMVEIEQLLFQLNVPPCILCKRPIVVSRLSYTCEGCGSCYHANCMLREIDFPAQCSGENCEQELDEEIIDEFEFDVDHEYIPPRRSQSGMNTSRPSAANSSIGQPFPSLRD</sequence>
<comment type="catalytic activity">
    <reaction evidence="1">
        <text>S-ubiquitinyl-[E2 ubiquitin-conjugating enzyme]-L-cysteine + [acceptor protein]-L-lysine = [E2 ubiquitin-conjugating enzyme]-L-cysteine + N(6)-ubiquitinyl-[acceptor protein]-L-lysine.</text>
        <dbReference type="EC" id="2.3.2.27"/>
    </reaction>
</comment>
<keyword evidence="1" id="KW-0808">Transferase</keyword>